<dbReference type="AlphaFoldDB" id="A0A9P6RPE3"/>
<comment type="caution">
    <text evidence="5">The sequence shown here is derived from an EMBL/GenBank/DDBJ whole genome shotgun (WGS) entry which is preliminary data.</text>
</comment>
<sequence length="725" mass="80183">MIRGWKQKRRKINHAGIIDIWSPSTTTDETQSAITVTGLPDHRTLQSSGYGAVEKSTTLAVSLVDAVGVDTEGNDAATADLEDAIASLRSKLETLQPVGARPSDIAAATALSASEGDIDMSDQRRGEAQVLDGPDDDEVMLSQVATSQRSILIWDEVRILVEAMAGSKTKLQLRATAAATELGIGNLEDAVLHRLCANEIFVQDTTFDASLGNQSATEASMFPNDTPTMLPSRHSPGISYHHSLCLYRLLFCEKALHLKSVPSRLFLDALLQASKAQGRAMVDSVLLPVVRDYKSYSKLTSDLVQKVIKEQTSATVIHFLSHLFDPVNASNALEKSSALDELPVIFLSEIHLATVQNILSNSNTPCPLPTRLWARFNEILDTLWGQIFSVLSSRTMSSSLSSTLLPTPAGTLKEALGPQNARSWLLRLYCSKGVLETLSNDEGDVSSWKEGIHNQEELRLSNAKLVQVLMIWTMRQGPTCPDIENLQRLREFFMSAIINVQPWLKFTATTVGRDKLYRAVQYFSRFFAWYLLRQGYSKDTVARYNNLKKTLGLSRKRKPIEHIESAAAATSIKDEILRFFSVGKQLSYAGYLTYDALIFLDGAGAYKFQNIKRYNELASKFWLSGIVFSFLTGLYKTRQIQIRREAAVRGLKHQGDNEKTRARADIKGLDKEQGVVNRQLLQDGLDALIPSSNLDYVTLDDGAVGLIGTVTSIMGAQTQWAKVNK</sequence>
<evidence type="ECO:0000256" key="3">
    <source>
        <dbReference type="ARBA" id="ARBA00023140"/>
    </source>
</evidence>
<reference evidence="5" key="1">
    <citation type="journal article" date="2020" name="Fungal Divers.">
        <title>Resolving the Mortierellaceae phylogeny through synthesis of multi-gene phylogenetics and phylogenomics.</title>
        <authorList>
            <person name="Vandepol N."/>
            <person name="Liber J."/>
            <person name="Desiro A."/>
            <person name="Na H."/>
            <person name="Kennedy M."/>
            <person name="Barry K."/>
            <person name="Grigoriev I.V."/>
            <person name="Miller A.N."/>
            <person name="O'Donnell K."/>
            <person name="Stajich J.E."/>
            <person name="Bonito G."/>
        </authorList>
    </citation>
    <scope>NUCLEOTIDE SEQUENCE</scope>
    <source>
        <strain evidence="5">REB-010B</strain>
    </source>
</reference>
<evidence type="ECO:0000256" key="1">
    <source>
        <dbReference type="ARBA" id="ARBA00022593"/>
    </source>
</evidence>
<dbReference type="GO" id="GO:0005778">
    <property type="term" value="C:peroxisomal membrane"/>
    <property type="evidence" value="ECO:0007669"/>
    <property type="project" value="UniProtKB-SubCell"/>
</dbReference>
<dbReference type="InterPro" id="IPR008733">
    <property type="entry name" value="PEX11"/>
</dbReference>
<gene>
    <name evidence="5" type="primary">PEX11_2</name>
    <name evidence="5" type="ORF">BGZ99_003590</name>
</gene>
<dbReference type="Gene3D" id="1.25.40.480">
    <property type="match status" value="1"/>
</dbReference>
<protein>
    <submittedName>
        <fullName evidence="5">Peroxisomal membrane protein PMP27</fullName>
    </submittedName>
</protein>
<name>A0A9P6RPE3_9FUNG</name>
<dbReference type="GO" id="GO:0016559">
    <property type="term" value="P:peroxisome fission"/>
    <property type="evidence" value="ECO:0007669"/>
    <property type="project" value="InterPro"/>
</dbReference>
<evidence type="ECO:0000256" key="4">
    <source>
        <dbReference type="ARBA" id="ARBA00046271"/>
    </source>
</evidence>
<proteinExistence type="predicted"/>
<keyword evidence="2" id="KW-0472">Membrane</keyword>
<comment type="subcellular location">
    <subcellularLocation>
        <location evidence="4">Peroxisome membrane</location>
    </subcellularLocation>
</comment>
<dbReference type="Proteomes" id="UP000738325">
    <property type="component" value="Unassembled WGS sequence"/>
</dbReference>
<evidence type="ECO:0000313" key="5">
    <source>
        <dbReference type="EMBL" id="KAG0321958.1"/>
    </source>
</evidence>
<dbReference type="OrthoDB" id="411017at2759"/>
<organism evidence="5 6">
    <name type="scientific">Dissophora globulifera</name>
    <dbReference type="NCBI Taxonomy" id="979702"/>
    <lineage>
        <taxon>Eukaryota</taxon>
        <taxon>Fungi</taxon>
        <taxon>Fungi incertae sedis</taxon>
        <taxon>Mucoromycota</taxon>
        <taxon>Mortierellomycotina</taxon>
        <taxon>Mortierellomycetes</taxon>
        <taxon>Mortierellales</taxon>
        <taxon>Mortierellaceae</taxon>
        <taxon>Dissophora</taxon>
    </lineage>
</organism>
<evidence type="ECO:0000313" key="6">
    <source>
        <dbReference type="Proteomes" id="UP000738325"/>
    </source>
</evidence>
<keyword evidence="1" id="KW-0962">Peroxisome biogenesis</keyword>
<dbReference type="PANTHER" id="PTHR12652">
    <property type="entry name" value="PEROXISOMAL BIOGENESIS FACTOR 11"/>
    <property type="match status" value="1"/>
</dbReference>
<dbReference type="Pfam" id="PF05648">
    <property type="entry name" value="PEX11"/>
    <property type="match status" value="1"/>
</dbReference>
<evidence type="ECO:0000256" key="2">
    <source>
        <dbReference type="ARBA" id="ARBA00023136"/>
    </source>
</evidence>
<dbReference type="EMBL" id="JAAAIP010000225">
    <property type="protein sequence ID" value="KAG0321958.1"/>
    <property type="molecule type" value="Genomic_DNA"/>
</dbReference>
<keyword evidence="6" id="KW-1185">Reference proteome</keyword>
<dbReference type="PANTHER" id="PTHR12652:SF50">
    <property type="entry name" value="PEROXIN 11"/>
    <property type="match status" value="1"/>
</dbReference>
<keyword evidence="3" id="KW-0576">Peroxisome</keyword>
<accession>A0A9P6RPE3</accession>